<dbReference type="RefSeq" id="WP_006305415.1">
    <property type="nucleotide sequence ID" value="NZ_GL892076.1"/>
</dbReference>
<dbReference type="GO" id="GO:1901135">
    <property type="term" value="P:carbohydrate derivative metabolic process"/>
    <property type="evidence" value="ECO:0007669"/>
    <property type="project" value="InterPro"/>
</dbReference>
<dbReference type="SUPFAM" id="SSF53697">
    <property type="entry name" value="SIS domain"/>
    <property type="match status" value="1"/>
</dbReference>
<dbReference type="InterPro" id="IPR001347">
    <property type="entry name" value="SIS_dom"/>
</dbReference>
<keyword evidence="3" id="KW-1185">Reference proteome</keyword>
<sequence>MKESAYAAVDTLIARYPALDVCGTDIRAAIEALVNSYRAGGKLIVCGNGGSASDAEHIVGELMKGFLLPRHLDEHILAKLHESCDATDPRTVDYFMQNLQGALPAISLPSQLAISTAFSNDQAPDLTFAQQVLGLGKPEDVLIGITTSGNSKNVLYAFRMAKALGLTTIALTGASGGNCVTGGYADIVIKAPEEETFKIQEYHLPIYHTICIAVEEEFFGAE</sequence>
<dbReference type="CDD" id="cd05006">
    <property type="entry name" value="SIS_GmhA"/>
    <property type="match status" value="1"/>
</dbReference>
<dbReference type="PROSITE" id="PS51464">
    <property type="entry name" value="SIS"/>
    <property type="match status" value="1"/>
</dbReference>
<proteinExistence type="predicted"/>
<feature type="domain" description="SIS" evidence="1">
    <location>
        <begin position="33"/>
        <end position="222"/>
    </location>
</feature>
<evidence type="ECO:0000259" key="1">
    <source>
        <dbReference type="PROSITE" id="PS51464"/>
    </source>
</evidence>
<accession>F5RJX5</accession>
<evidence type="ECO:0000313" key="3">
    <source>
        <dbReference type="Proteomes" id="UP000004067"/>
    </source>
</evidence>
<dbReference type="AlphaFoldDB" id="F5RJX5"/>
<dbReference type="GO" id="GO:0097367">
    <property type="term" value="F:carbohydrate derivative binding"/>
    <property type="evidence" value="ECO:0007669"/>
    <property type="project" value="InterPro"/>
</dbReference>
<dbReference type="PANTHER" id="PTHR30390">
    <property type="entry name" value="SEDOHEPTULOSE 7-PHOSPHATE ISOMERASE / DNAA INITIATOR-ASSOCIATING FACTOR FOR REPLICATION INITIATION"/>
    <property type="match status" value="1"/>
</dbReference>
<dbReference type="EMBL" id="AFHQ01000019">
    <property type="protein sequence ID" value="EGK61410.1"/>
    <property type="molecule type" value="Genomic_DNA"/>
</dbReference>
<dbReference type="InterPro" id="IPR035461">
    <property type="entry name" value="GmhA/DiaA"/>
</dbReference>
<reference evidence="2 3" key="1">
    <citation type="submission" date="2011-04" db="EMBL/GenBank/DDBJ databases">
        <authorList>
            <person name="Muzny D."/>
            <person name="Qin X."/>
            <person name="Deng J."/>
            <person name="Jiang H."/>
            <person name="Liu Y."/>
            <person name="Qu J."/>
            <person name="Song X.-Z."/>
            <person name="Zhang L."/>
            <person name="Thornton R."/>
            <person name="Coyle M."/>
            <person name="Francisco L."/>
            <person name="Jackson L."/>
            <person name="Javaid M."/>
            <person name="Korchina V."/>
            <person name="Kovar C."/>
            <person name="Mata R."/>
            <person name="Mathew T."/>
            <person name="Ngo R."/>
            <person name="Nguyen L."/>
            <person name="Nguyen N."/>
            <person name="Okwuonu G."/>
            <person name="Ongeri F."/>
            <person name="Pham C."/>
            <person name="Simmons D."/>
            <person name="Wilczek-Boney K."/>
            <person name="Hale W."/>
            <person name="Jakkamsetti A."/>
            <person name="Pham P."/>
            <person name="Ruth R."/>
            <person name="San Lucas F."/>
            <person name="Warren J."/>
            <person name="Zhang J."/>
            <person name="Zhao Z."/>
            <person name="Zhou C."/>
            <person name="Zhu D."/>
            <person name="Lee S."/>
            <person name="Bess C."/>
            <person name="Blankenburg K."/>
            <person name="Forbes L."/>
            <person name="Fu Q."/>
            <person name="Gubbala S."/>
            <person name="Hirani K."/>
            <person name="Jayaseelan J.C."/>
            <person name="Lara F."/>
            <person name="Munidasa M."/>
            <person name="Palculict T."/>
            <person name="Patil S."/>
            <person name="Pu L.-L."/>
            <person name="Saada N."/>
            <person name="Tang L."/>
            <person name="Weissenberger G."/>
            <person name="Zhu Y."/>
            <person name="Hemphill L."/>
            <person name="Shang Y."/>
            <person name="Youmans B."/>
            <person name="Ayvaz T."/>
            <person name="Ross M."/>
            <person name="Santibanez J."/>
            <person name="Aqrawi P."/>
            <person name="Gross S."/>
            <person name="Joshi V."/>
            <person name="Fowler G."/>
            <person name="Nazareth L."/>
            <person name="Reid J."/>
            <person name="Worley K."/>
            <person name="Petrosino J."/>
            <person name="Highlander S."/>
            <person name="Gibbs R."/>
        </authorList>
    </citation>
    <scope>NUCLEOTIDE SEQUENCE [LARGE SCALE GENOMIC DNA]</scope>
    <source>
        <strain evidence="2 3">DSM 2778</strain>
    </source>
</reference>
<dbReference type="Gene3D" id="3.40.50.10490">
    <property type="entry name" value="Glucose-6-phosphate isomerase like protein, domain 1"/>
    <property type="match status" value="1"/>
</dbReference>
<dbReference type="Pfam" id="PF13580">
    <property type="entry name" value="SIS_2"/>
    <property type="match status" value="2"/>
</dbReference>
<organism evidence="2 3">
    <name type="scientific">Centipeda periodontii DSM 2778</name>
    <dbReference type="NCBI Taxonomy" id="888060"/>
    <lineage>
        <taxon>Bacteria</taxon>
        <taxon>Bacillati</taxon>
        <taxon>Bacillota</taxon>
        <taxon>Negativicutes</taxon>
        <taxon>Selenomonadales</taxon>
        <taxon>Selenomonadaceae</taxon>
        <taxon>Centipeda</taxon>
    </lineage>
</organism>
<protein>
    <submittedName>
        <fullName evidence="2">Sedoheptulose 7-phosphate isomerase</fullName>
        <ecNumber evidence="2">5.3.1.-</ecNumber>
    </submittedName>
</protein>
<evidence type="ECO:0000313" key="2">
    <source>
        <dbReference type="EMBL" id="EGK61410.1"/>
    </source>
</evidence>
<dbReference type="HOGENOM" id="CLU_080999_2_0_9"/>
<dbReference type="eggNOG" id="COG0279">
    <property type="taxonomic scope" value="Bacteria"/>
</dbReference>
<dbReference type="Proteomes" id="UP000004067">
    <property type="component" value="Unassembled WGS sequence"/>
</dbReference>
<comment type="caution">
    <text evidence="2">The sequence shown here is derived from an EMBL/GenBank/DDBJ whole genome shotgun (WGS) entry which is preliminary data.</text>
</comment>
<dbReference type="OrthoDB" id="9781311at2"/>
<gene>
    <name evidence="2" type="primary">gmhA</name>
    <name evidence="2" type="ORF">HMPREF9081_0560</name>
</gene>
<keyword evidence="2" id="KW-0413">Isomerase</keyword>
<dbReference type="InterPro" id="IPR050099">
    <property type="entry name" value="SIS_GmhA/DiaA_subfam"/>
</dbReference>
<dbReference type="STRING" id="888060.HMPREF9081_0560"/>
<dbReference type="GO" id="GO:0016853">
    <property type="term" value="F:isomerase activity"/>
    <property type="evidence" value="ECO:0007669"/>
    <property type="project" value="UniProtKB-KW"/>
</dbReference>
<dbReference type="EC" id="5.3.1.-" evidence="2"/>
<dbReference type="InterPro" id="IPR046348">
    <property type="entry name" value="SIS_dom_sf"/>
</dbReference>
<name>F5RJX5_9FIRM</name>
<dbReference type="PANTHER" id="PTHR30390:SF6">
    <property type="entry name" value="DNAA INITIATOR-ASSOCIATING PROTEIN DIAA"/>
    <property type="match status" value="1"/>
</dbReference>